<gene>
    <name evidence="1" type="ORF">Rhopal_004502-T1</name>
</gene>
<dbReference type="EMBL" id="BQKY01000009">
    <property type="protein sequence ID" value="GJN91479.1"/>
    <property type="molecule type" value="Genomic_DNA"/>
</dbReference>
<comment type="caution">
    <text evidence="1">The sequence shown here is derived from an EMBL/GenBank/DDBJ whole genome shotgun (WGS) entry which is preliminary data.</text>
</comment>
<reference evidence="1 2" key="1">
    <citation type="submission" date="2021-12" db="EMBL/GenBank/DDBJ databases">
        <title>High titer production of polyol ester of fatty acids by Rhodotorula paludigena BS15 towards product separation-free biomass refinery.</title>
        <authorList>
            <person name="Mano J."/>
            <person name="Ono H."/>
            <person name="Tanaka T."/>
            <person name="Naito K."/>
            <person name="Sushida H."/>
            <person name="Ike M."/>
            <person name="Tokuyasu K."/>
            <person name="Kitaoka M."/>
        </authorList>
    </citation>
    <scope>NUCLEOTIDE SEQUENCE [LARGE SCALE GENOMIC DNA]</scope>
    <source>
        <strain evidence="1 2">BS15</strain>
    </source>
</reference>
<dbReference type="Proteomes" id="UP001342314">
    <property type="component" value="Unassembled WGS sequence"/>
</dbReference>
<name>A0AAV5GLW2_9BASI</name>
<proteinExistence type="predicted"/>
<evidence type="ECO:0000313" key="2">
    <source>
        <dbReference type="Proteomes" id="UP001342314"/>
    </source>
</evidence>
<keyword evidence="2" id="KW-1185">Reference proteome</keyword>
<evidence type="ECO:0000313" key="1">
    <source>
        <dbReference type="EMBL" id="GJN91479.1"/>
    </source>
</evidence>
<accession>A0AAV5GLW2</accession>
<dbReference type="AlphaFoldDB" id="A0AAV5GLW2"/>
<protein>
    <submittedName>
        <fullName evidence="1">Uncharacterized protein</fullName>
    </submittedName>
</protein>
<sequence>MAATYKFEDIDLSKLHTATPTWDTYLEGSYQLVDPRAWDVLESDDRSDRVYMDFLDHHMGLVQNKAEVMSEWVHIAERRFTRHCRIYAPTRHQRMRMA</sequence>
<organism evidence="1 2">
    <name type="scientific">Rhodotorula paludigena</name>
    <dbReference type="NCBI Taxonomy" id="86838"/>
    <lineage>
        <taxon>Eukaryota</taxon>
        <taxon>Fungi</taxon>
        <taxon>Dikarya</taxon>
        <taxon>Basidiomycota</taxon>
        <taxon>Pucciniomycotina</taxon>
        <taxon>Microbotryomycetes</taxon>
        <taxon>Sporidiobolales</taxon>
        <taxon>Sporidiobolaceae</taxon>
        <taxon>Rhodotorula</taxon>
    </lineage>
</organism>